<dbReference type="Gene3D" id="3.90.1640.10">
    <property type="entry name" value="inorganic pyrophosphatase (n-terminal core)"/>
    <property type="match status" value="1"/>
</dbReference>
<evidence type="ECO:0000256" key="12">
    <source>
        <dbReference type="RuleBase" id="RU003953"/>
    </source>
</evidence>
<dbReference type="InterPro" id="IPR001667">
    <property type="entry name" value="DDH_dom"/>
</dbReference>
<evidence type="ECO:0000256" key="4">
    <source>
        <dbReference type="ARBA" id="ARBA00022679"/>
    </source>
</evidence>
<evidence type="ECO:0000256" key="2">
    <source>
        <dbReference type="ARBA" id="ARBA00007265"/>
    </source>
</evidence>
<name>A0A2N1PUI6_9BACT</name>
<feature type="domain" description="CBS" evidence="13">
    <location>
        <begin position="380"/>
        <end position="437"/>
    </location>
</feature>
<dbReference type="InterPro" id="IPR002646">
    <property type="entry name" value="PolA_pol_head_dom"/>
</dbReference>
<dbReference type="InterPro" id="IPR043519">
    <property type="entry name" value="NT_sf"/>
</dbReference>
<dbReference type="CDD" id="cd05398">
    <property type="entry name" value="NT_ClassII-CCAase"/>
    <property type="match status" value="1"/>
</dbReference>
<accession>A0A2N1PUI6</accession>
<dbReference type="InterPro" id="IPR032828">
    <property type="entry name" value="PolyA_RNA-bd"/>
</dbReference>
<dbReference type="PANTHER" id="PTHR47788:SF1">
    <property type="entry name" value="A-ADDING TRNA NUCLEOTIDYLTRANSFERASE"/>
    <property type="match status" value="1"/>
</dbReference>
<dbReference type="InterPro" id="IPR003156">
    <property type="entry name" value="DHHA1_dom"/>
</dbReference>
<dbReference type="Gene3D" id="3.30.460.10">
    <property type="entry name" value="Beta Polymerase, domain 2"/>
    <property type="match status" value="1"/>
</dbReference>
<evidence type="ECO:0000256" key="6">
    <source>
        <dbReference type="ARBA" id="ARBA00022695"/>
    </source>
</evidence>
<keyword evidence="4 12" id="KW-0808">Transferase</keyword>
<evidence type="ECO:0000313" key="14">
    <source>
        <dbReference type="EMBL" id="PKK91990.1"/>
    </source>
</evidence>
<organism evidence="14 15">
    <name type="scientific">Candidatus Wallbacteria bacterium HGW-Wallbacteria-1</name>
    <dbReference type="NCBI Taxonomy" id="2013854"/>
    <lineage>
        <taxon>Bacteria</taxon>
        <taxon>Candidatus Walliibacteriota</taxon>
    </lineage>
</organism>
<dbReference type="Gene3D" id="3.10.310.30">
    <property type="match status" value="1"/>
</dbReference>
<keyword evidence="7" id="KW-0479">Metal-binding</keyword>
<dbReference type="Gene3D" id="3.10.580.10">
    <property type="entry name" value="CBS-domain"/>
    <property type="match status" value="1"/>
</dbReference>
<feature type="domain" description="CBS" evidence="13">
    <location>
        <begin position="318"/>
        <end position="376"/>
    </location>
</feature>
<evidence type="ECO:0000256" key="8">
    <source>
        <dbReference type="ARBA" id="ARBA00022741"/>
    </source>
</evidence>
<dbReference type="PROSITE" id="PS51371">
    <property type="entry name" value="CBS"/>
    <property type="match status" value="2"/>
</dbReference>
<keyword evidence="8" id="KW-0547">Nucleotide-binding</keyword>
<dbReference type="AlphaFoldDB" id="A0A2N1PUI6"/>
<dbReference type="GO" id="GO:0046872">
    <property type="term" value="F:metal ion binding"/>
    <property type="evidence" value="ECO:0007669"/>
    <property type="project" value="UniProtKB-KW"/>
</dbReference>
<dbReference type="SUPFAM" id="SSF64182">
    <property type="entry name" value="DHH phosphoesterases"/>
    <property type="match status" value="1"/>
</dbReference>
<dbReference type="InterPro" id="IPR052390">
    <property type="entry name" value="tRNA_nt/polyA_polymerase"/>
</dbReference>
<keyword evidence="6" id="KW-0548">Nucleotidyltransferase</keyword>
<evidence type="ECO:0000256" key="3">
    <source>
        <dbReference type="ARBA" id="ARBA00022555"/>
    </source>
</evidence>
<keyword evidence="5" id="KW-0819">tRNA processing</keyword>
<evidence type="ECO:0000256" key="1">
    <source>
        <dbReference type="ARBA" id="ARBA00001946"/>
    </source>
</evidence>
<dbReference type="GO" id="GO:0008033">
    <property type="term" value="P:tRNA processing"/>
    <property type="evidence" value="ECO:0007669"/>
    <property type="project" value="UniProtKB-KW"/>
</dbReference>
<reference evidence="14 15" key="1">
    <citation type="journal article" date="2017" name="ISME J.">
        <title>Potential for microbial H2 and metal transformations associated with novel bacteria and archaea in deep terrestrial subsurface sediments.</title>
        <authorList>
            <person name="Hernsdorf A.W."/>
            <person name="Amano Y."/>
            <person name="Miyakawa K."/>
            <person name="Ise K."/>
            <person name="Suzuki Y."/>
            <person name="Anantharaman K."/>
            <person name="Probst A."/>
            <person name="Burstein D."/>
            <person name="Thomas B.C."/>
            <person name="Banfield J.F."/>
        </authorList>
    </citation>
    <scope>NUCLEOTIDE SEQUENCE [LARGE SCALE GENOMIC DNA]</scope>
    <source>
        <strain evidence="14">HGW-Wallbacteria-1</strain>
    </source>
</reference>
<dbReference type="Gene3D" id="1.10.3090.10">
    <property type="entry name" value="cca-adding enzyme, domain 2"/>
    <property type="match status" value="1"/>
</dbReference>
<proteinExistence type="inferred from homology"/>
<dbReference type="SUPFAM" id="SSF81891">
    <property type="entry name" value="Poly A polymerase C-terminal region-like"/>
    <property type="match status" value="1"/>
</dbReference>
<comment type="similarity">
    <text evidence="2 12">Belongs to the tRNA nucleotidyltransferase/poly(A) polymerase family.</text>
</comment>
<keyword evidence="10 12" id="KW-0694">RNA-binding</keyword>
<dbReference type="InterPro" id="IPR038763">
    <property type="entry name" value="DHH_sf"/>
</dbReference>
<dbReference type="InterPro" id="IPR046342">
    <property type="entry name" value="CBS_dom_sf"/>
</dbReference>
<evidence type="ECO:0000256" key="11">
    <source>
        <dbReference type="PROSITE-ProRule" id="PRU00703"/>
    </source>
</evidence>
<dbReference type="Pfam" id="PF01743">
    <property type="entry name" value="PolyA_pol"/>
    <property type="match status" value="1"/>
</dbReference>
<dbReference type="GO" id="GO:0000166">
    <property type="term" value="F:nucleotide binding"/>
    <property type="evidence" value="ECO:0007669"/>
    <property type="project" value="UniProtKB-KW"/>
</dbReference>
<dbReference type="SMART" id="SM00116">
    <property type="entry name" value="CBS"/>
    <property type="match status" value="2"/>
</dbReference>
<dbReference type="SUPFAM" id="SSF81301">
    <property type="entry name" value="Nucleotidyltransferase"/>
    <property type="match status" value="1"/>
</dbReference>
<dbReference type="SUPFAM" id="SSF54631">
    <property type="entry name" value="CBS-domain pair"/>
    <property type="match status" value="1"/>
</dbReference>
<dbReference type="InterPro" id="IPR000644">
    <property type="entry name" value="CBS_dom"/>
</dbReference>
<keyword evidence="3" id="KW-0820">tRNA-binding</keyword>
<evidence type="ECO:0000313" key="15">
    <source>
        <dbReference type="Proteomes" id="UP000233256"/>
    </source>
</evidence>
<evidence type="ECO:0000256" key="5">
    <source>
        <dbReference type="ARBA" id="ARBA00022694"/>
    </source>
</evidence>
<evidence type="ECO:0000256" key="9">
    <source>
        <dbReference type="ARBA" id="ARBA00022842"/>
    </source>
</evidence>
<protein>
    <recommendedName>
        <fullName evidence="13">CBS domain-containing protein</fullName>
    </recommendedName>
</protein>
<dbReference type="Pfam" id="PF01368">
    <property type="entry name" value="DHH"/>
    <property type="match status" value="1"/>
</dbReference>
<evidence type="ECO:0000256" key="7">
    <source>
        <dbReference type="ARBA" id="ARBA00022723"/>
    </source>
</evidence>
<comment type="cofactor">
    <cofactor evidence="1">
        <name>Mg(2+)</name>
        <dbReference type="ChEBI" id="CHEBI:18420"/>
    </cofactor>
</comment>
<dbReference type="Pfam" id="PF02272">
    <property type="entry name" value="DHHA1"/>
    <property type="match status" value="1"/>
</dbReference>
<dbReference type="GO" id="GO:0000049">
    <property type="term" value="F:tRNA binding"/>
    <property type="evidence" value="ECO:0007669"/>
    <property type="project" value="UniProtKB-KW"/>
</dbReference>
<evidence type="ECO:0000259" key="13">
    <source>
        <dbReference type="PROSITE" id="PS51371"/>
    </source>
</evidence>
<dbReference type="PANTHER" id="PTHR47788">
    <property type="entry name" value="POLYA POLYMERASE"/>
    <property type="match status" value="1"/>
</dbReference>
<dbReference type="Proteomes" id="UP000233256">
    <property type="component" value="Unassembled WGS sequence"/>
</dbReference>
<keyword evidence="9" id="KW-0460">Magnesium</keyword>
<sequence length="912" mass="101488">MEYILSHSNVDFDGLASMVAASLLNPGARMVQPPTQERSVRNFLTLYRHTLEMTREKYVDLADVTRIIVVDTCEASKAGRLGVLFENPSVVKTVYDHHPPRLSPDEASAMGIDIHYEALGSTVTQLIEMLQHREIPVSSFTATVLALGIYDDTGSLTYTTTTARDLHAAAWLVDHGASLSFIQDFIRPQLSYDQLSLLNRLIARLEHHVINGVRVSISTENLDEFVGDMAVIAHKMRDLENISVLFLIVRMGNRIHLIGRSRLEGVDISRIASHFGGGGHPTAASAVIRDDMVESVHEKLVAVLKEHISLPRVARDLMTTPVKTVDSLIPLTEAKRIMLYFNINGLPVVNDRVLQGIITRSDIDKAIHHNLAHAPVKGFMTNQVITVGEEASIYDVKRKLLSNSIGRLPVVDSSGEIKGIITGTDLLRMLHDDLLSEPYSIYDQDVGLHLKEGRSLDRDLLARVPGDLLELLGKAGEIAASLSMRLFAVGGFVRDMLMSGNENVDLGGFRPLVERDGSSSSKVDVDLVVEGNGIVFAQAMARELGGQVKTHGKFKTATLSLDSGFILDIATARFEYYEFPAALPMVEAGSIRHDLYRRDFSVNAMALAMGGDDFGRLLDYFGGQDDIHRGLIRVLHNLSFVEDPTRIFRAVRFASRFGFRIEERTDMLIRSAIDLGVMERISGFRLFNEIILILRESNASRACELLSDYNVLQLLDPRLRASGDYPETFAVIDRFAGRLCPPSLLNETVLRARFLSLWDYGVSIDQTGAISIPRHFRKDLENLGPSFVAVLERLLEMESSPSRIYRSLEKITLPAILWLCVLAWIRSPDQGATALERSIAHIQGMGQFQPLVTGTELVDMGVARGPEVGRVLNRIMDDRLDGKVNSRKDEEELVRRIISDCQDKWNQPQQVP</sequence>
<dbReference type="GO" id="GO:0016779">
    <property type="term" value="F:nucleotidyltransferase activity"/>
    <property type="evidence" value="ECO:0007669"/>
    <property type="project" value="UniProtKB-KW"/>
</dbReference>
<dbReference type="Pfam" id="PF00571">
    <property type="entry name" value="CBS"/>
    <property type="match status" value="2"/>
</dbReference>
<evidence type="ECO:0000256" key="10">
    <source>
        <dbReference type="ARBA" id="ARBA00022884"/>
    </source>
</evidence>
<dbReference type="Pfam" id="PF12627">
    <property type="entry name" value="PolyA_pol_RNAbd"/>
    <property type="match status" value="1"/>
</dbReference>
<dbReference type="EMBL" id="PGXC01000001">
    <property type="protein sequence ID" value="PKK91990.1"/>
    <property type="molecule type" value="Genomic_DNA"/>
</dbReference>
<comment type="caution">
    <text evidence="14">The sequence shown here is derived from an EMBL/GenBank/DDBJ whole genome shotgun (WGS) entry which is preliminary data.</text>
</comment>
<keyword evidence="11" id="KW-0129">CBS domain</keyword>
<gene>
    <name evidence="14" type="ORF">CVV64_00825</name>
</gene>